<evidence type="ECO:0000313" key="2">
    <source>
        <dbReference type="EMBL" id="MEV0972115.1"/>
    </source>
</evidence>
<proteinExistence type="predicted"/>
<evidence type="ECO:0000259" key="1">
    <source>
        <dbReference type="Pfam" id="PF13700"/>
    </source>
</evidence>
<sequence length="147" mass="16558">MLKFFEQEGRFPRHVGELPKAAVDYVAGQVKVEPALLAEYDWSGRSIERHRAQMREALGFRESTRADEDVLAEWLADKICPMVFTEEGLRAALLSRCRTLKIEPPGRVERIVGKSDPGRLGLETLLEEIVKLRRAKALGLAADLGSW</sequence>
<protein>
    <submittedName>
        <fullName evidence="2">DUF4158 domain-containing protein</fullName>
    </submittedName>
</protein>
<comment type="caution">
    <text evidence="2">The sequence shown here is derived from an EMBL/GenBank/DDBJ whole genome shotgun (WGS) entry which is preliminary data.</text>
</comment>
<accession>A0ABV3GKE8</accession>
<evidence type="ECO:0000313" key="3">
    <source>
        <dbReference type="Proteomes" id="UP001551675"/>
    </source>
</evidence>
<gene>
    <name evidence="2" type="ORF">AB0I59_26240</name>
</gene>
<dbReference type="Pfam" id="PF13700">
    <property type="entry name" value="DUF4158"/>
    <property type="match status" value="1"/>
</dbReference>
<feature type="domain" description="DUF4158" evidence="1">
    <location>
        <begin position="2"/>
        <end position="106"/>
    </location>
</feature>
<dbReference type="Proteomes" id="UP001551675">
    <property type="component" value="Unassembled WGS sequence"/>
</dbReference>
<keyword evidence="3" id="KW-1185">Reference proteome</keyword>
<organism evidence="2 3">
    <name type="scientific">Microtetraspora glauca</name>
    <dbReference type="NCBI Taxonomy" id="1996"/>
    <lineage>
        <taxon>Bacteria</taxon>
        <taxon>Bacillati</taxon>
        <taxon>Actinomycetota</taxon>
        <taxon>Actinomycetes</taxon>
        <taxon>Streptosporangiales</taxon>
        <taxon>Streptosporangiaceae</taxon>
        <taxon>Microtetraspora</taxon>
    </lineage>
</organism>
<reference evidence="2 3" key="1">
    <citation type="submission" date="2024-06" db="EMBL/GenBank/DDBJ databases">
        <title>The Natural Products Discovery Center: Release of the First 8490 Sequenced Strains for Exploring Actinobacteria Biosynthetic Diversity.</title>
        <authorList>
            <person name="Kalkreuter E."/>
            <person name="Kautsar S.A."/>
            <person name="Yang D."/>
            <person name="Bader C.D."/>
            <person name="Teijaro C.N."/>
            <person name="Fluegel L."/>
            <person name="Davis C.M."/>
            <person name="Simpson J.R."/>
            <person name="Lauterbach L."/>
            <person name="Steele A.D."/>
            <person name="Gui C."/>
            <person name="Meng S."/>
            <person name="Li G."/>
            <person name="Viehrig K."/>
            <person name="Ye F."/>
            <person name="Su P."/>
            <person name="Kiefer A.F."/>
            <person name="Nichols A."/>
            <person name="Cepeda A.J."/>
            <person name="Yan W."/>
            <person name="Fan B."/>
            <person name="Jiang Y."/>
            <person name="Adhikari A."/>
            <person name="Zheng C.-J."/>
            <person name="Schuster L."/>
            <person name="Cowan T.M."/>
            <person name="Smanski M.J."/>
            <person name="Chevrette M.G."/>
            <person name="De Carvalho L.P.S."/>
            <person name="Shen B."/>
        </authorList>
    </citation>
    <scope>NUCLEOTIDE SEQUENCE [LARGE SCALE GENOMIC DNA]</scope>
    <source>
        <strain evidence="2 3">NPDC050100</strain>
    </source>
</reference>
<dbReference type="RefSeq" id="WP_358136952.1">
    <property type="nucleotide sequence ID" value="NZ_JBFALK010000015.1"/>
</dbReference>
<dbReference type="EMBL" id="JBFALK010000015">
    <property type="protein sequence ID" value="MEV0972115.1"/>
    <property type="molecule type" value="Genomic_DNA"/>
</dbReference>
<dbReference type="InterPro" id="IPR025296">
    <property type="entry name" value="DUF4158"/>
</dbReference>
<name>A0ABV3GKE8_MICGL</name>